<keyword evidence="2" id="KW-1185">Reference proteome</keyword>
<evidence type="ECO:0000313" key="2">
    <source>
        <dbReference type="Proteomes" id="UP000245207"/>
    </source>
</evidence>
<organism evidence="1 2">
    <name type="scientific">Artemisia annua</name>
    <name type="common">Sweet wormwood</name>
    <dbReference type="NCBI Taxonomy" id="35608"/>
    <lineage>
        <taxon>Eukaryota</taxon>
        <taxon>Viridiplantae</taxon>
        <taxon>Streptophyta</taxon>
        <taxon>Embryophyta</taxon>
        <taxon>Tracheophyta</taxon>
        <taxon>Spermatophyta</taxon>
        <taxon>Magnoliopsida</taxon>
        <taxon>eudicotyledons</taxon>
        <taxon>Gunneridae</taxon>
        <taxon>Pentapetalae</taxon>
        <taxon>asterids</taxon>
        <taxon>campanulids</taxon>
        <taxon>Asterales</taxon>
        <taxon>Asteraceae</taxon>
        <taxon>Asteroideae</taxon>
        <taxon>Anthemideae</taxon>
        <taxon>Artemisiinae</taxon>
        <taxon>Artemisia</taxon>
    </lineage>
</organism>
<gene>
    <name evidence="1" type="ORF">CTI12_AA347910</name>
</gene>
<accession>A0A2U1MSE9</accession>
<comment type="caution">
    <text evidence="1">The sequence shown here is derived from an EMBL/GenBank/DDBJ whole genome shotgun (WGS) entry which is preliminary data.</text>
</comment>
<name>A0A2U1MSE9_ARTAN</name>
<reference evidence="1 2" key="1">
    <citation type="journal article" date="2018" name="Mol. Plant">
        <title>The genome of Artemisia annua provides insight into the evolution of Asteraceae family and artemisinin biosynthesis.</title>
        <authorList>
            <person name="Shen Q."/>
            <person name="Zhang L."/>
            <person name="Liao Z."/>
            <person name="Wang S."/>
            <person name="Yan T."/>
            <person name="Shi P."/>
            <person name="Liu M."/>
            <person name="Fu X."/>
            <person name="Pan Q."/>
            <person name="Wang Y."/>
            <person name="Lv Z."/>
            <person name="Lu X."/>
            <person name="Zhang F."/>
            <person name="Jiang W."/>
            <person name="Ma Y."/>
            <person name="Chen M."/>
            <person name="Hao X."/>
            <person name="Li L."/>
            <person name="Tang Y."/>
            <person name="Lv G."/>
            <person name="Zhou Y."/>
            <person name="Sun X."/>
            <person name="Brodelius P.E."/>
            <person name="Rose J.K.C."/>
            <person name="Tang K."/>
        </authorList>
    </citation>
    <scope>NUCLEOTIDE SEQUENCE [LARGE SCALE GENOMIC DNA]</scope>
    <source>
        <strain evidence="2">cv. Huhao1</strain>
        <tissue evidence="1">Leaf</tissue>
    </source>
</reference>
<dbReference type="EMBL" id="PKPP01004482">
    <property type="protein sequence ID" value="PWA64144.1"/>
    <property type="molecule type" value="Genomic_DNA"/>
</dbReference>
<protein>
    <submittedName>
        <fullName evidence="1">Leucine-rich receptor-like protein kinase family protein</fullName>
    </submittedName>
</protein>
<evidence type="ECO:0000313" key="1">
    <source>
        <dbReference type="EMBL" id="PWA64144.1"/>
    </source>
</evidence>
<dbReference type="Proteomes" id="UP000245207">
    <property type="component" value="Unassembled WGS sequence"/>
</dbReference>
<dbReference type="OrthoDB" id="4062651at2759"/>
<dbReference type="STRING" id="35608.A0A2U1MSE9"/>
<dbReference type="GO" id="GO:0016301">
    <property type="term" value="F:kinase activity"/>
    <property type="evidence" value="ECO:0007669"/>
    <property type="project" value="UniProtKB-KW"/>
</dbReference>
<sequence>MAGYIAPELAYTLKVIEKSVDEYLVDDMKKGLMIGLVCTTKLPNLRPSMREVVKMLRDAEPYNVGMQSRDDREKFGKLLF</sequence>
<keyword evidence="1" id="KW-0808">Transferase</keyword>
<dbReference type="AlphaFoldDB" id="A0A2U1MSE9"/>
<keyword evidence="1" id="KW-0675">Receptor</keyword>
<keyword evidence="1" id="KW-0418">Kinase</keyword>
<proteinExistence type="predicted"/>